<organism evidence="1 2">
    <name type="scientific">Babesia caballi</name>
    <dbReference type="NCBI Taxonomy" id="5871"/>
    <lineage>
        <taxon>Eukaryota</taxon>
        <taxon>Sar</taxon>
        <taxon>Alveolata</taxon>
        <taxon>Apicomplexa</taxon>
        <taxon>Aconoidasida</taxon>
        <taxon>Piroplasmida</taxon>
        <taxon>Babesiidae</taxon>
        <taxon>Babesia</taxon>
    </lineage>
</organism>
<dbReference type="AlphaFoldDB" id="A0AAV4M074"/>
<accession>A0AAV4M074</accession>
<gene>
    <name evidence="1" type="ORF">BcabD6B2_51890</name>
</gene>
<dbReference type="RefSeq" id="XP_067717823.1">
    <property type="nucleotide sequence ID" value="XM_067861722.1"/>
</dbReference>
<protein>
    <submittedName>
        <fullName evidence="1">Uncharacterized protein</fullName>
    </submittedName>
</protein>
<evidence type="ECO:0000313" key="2">
    <source>
        <dbReference type="Proteomes" id="UP001497744"/>
    </source>
</evidence>
<keyword evidence="2" id="KW-1185">Reference proteome</keyword>
<dbReference type="EMBL" id="BPLF01000005">
    <property type="protein sequence ID" value="GIX65754.1"/>
    <property type="molecule type" value="Genomic_DNA"/>
</dbReference>
<evidence type="ECO:0000313" key="1">
    <source>
        <dbReference type="EMBL" id="GIX65754.1"/>
    </source>
</evidence>
<sequence length="143" mass="14834">MAHLAGLVNQDGGTLGEPLRAQHAEARDNGPGHVRDQGELQALQAAALQVHLAPGEVREWGVDGHADDLHAAFFELRQALGEAQELGRADEGEVQRVKDDEAVGAAEVLRGVEVLHGSVDNGGGFEAGHLAADEVAQIDGASA</sequence>
<name>A0AAV4M074_BABCB</name>
<dbReference type="Proteomes" id="UP001497744">
    <property type="component" value="Unassembled WGS sequence"/>
</dbReference>
<reference evidence="1 2" key="1">
    <citation type="submission" date="2021-06" db="EMBL/GenBank/DDBJ databases">
        <title>Genome sequence of Babesia caballi.</title>
        <authorList>
            <person name="Yamagishi J."/>
            <person name="Kidaka T."/>
            <person name="Ochi A."/>
        </authorList>
    </citation>
    <scope>NUCLEOTIDE SEQUENCE [LARGE SCALE GENOMIC DNA]</scope>
    <source>
        <strain evidence="1">USDA-D6B2</strain>
    </source>
</reference>
<dbReference type="GeneID" id="94197235"/>
<proteinExistence type="predicted"/>
<comment type="caution">
    <text evidence="1">The sequence shown here is derived from an EMBL/GenBank/DDBJ whole genome shotgun (WGS) entry which is preliminary data.</text>
</comment>